<reference evidence="1" key="1">
    <citation type="submission" date="2018-05" db="EMBL/GenBank/DDBJ databases">
        <authorList>
            <person name="Lanie J.A."/>
            <person name="Ng W.-L."/>
            <person name="Kazmierczak K.M."/>
            <person name="Andrzejewski T.M."/>
            <person name="Davidsen T.M."/>
            <person name="Wayne K.J."/>
            <person name="Tettelin H."/>
            <person name="Glass J.I."/>
            <person name="Rusch D."/>
            <person name="Podicherti R."/>
            <person name="Tsui H.-C.T."/>
            <person name="Winkler M.E."/>
        </authorList>
    </citation>
    <scope>NUCLEOTIDE SEQUENCE</scope>
</reference>
<proteinExistence type="predicted"/>
<evidence type="ECO:0000313" key="1">
    <source>
        <dbReference type="EMBL" id="SVB44316.1"/>
    </source>
</evidence>
<dbReference type="EMBL" id="UINC01042118">
    <property type="protein sequence ID" value="SVB44316.1"/>
    <property type="molecule type" value="Genomic_DNA"/>
</dbReference>
<protein>
    <submittedName>
        <fullName evidence="1">Uncharacterized protein</fullName>
    </submittedName>
</protein>
<gene>
    <name evidence="1" type="ORF">METZ01_LOCUS197170</name>
</gene>
<accession>A0A382E0P3</accession>
<name>A0A382E0P3_9ZZZZ</name>
<dbReference type="AlphaFoldDB" id="A0A382E0P3"/>
<organism evidence="1">
    <name type="scientific">marine metagenome</name>
    <dbReference type="NCBI Taxonomy" id="408172"/>
    <lineage>
        <taxon>unclassified sequences</taxon>
        <taxon>metagenomes</taxon>
        <taxon>ecological metagenomes</taxon>
    </lineage>
</organism>
<sequence>MASESSGYGYELGIPEEILRAVPDEIKSDDVRYREYLLSALKIGLRAMANAGISLSTDEIERAIRDSVGEHQRMEEEFQELLENLIRDKLTGDDSRLAIKLREYLGRDGELKSRLDEIFLDLTDPEKKKSVPNRVADVMQDRFNGVETEITSALDLTGKDSLLKRFLDLEKRRFDDLARELRDDMGDIRTALDVDAKLAQMQEDIDTRKKKSTGKGDDFEVDAVEHLEKIANILGDSVEHTGGGAADDSYAKVGDITIRINEVGLPEDLGIAIEAKSGGYSLKDLQRQMKAGMQQRNCDAAIGLVTRYGKGTKQHSEYHEDPAYGIVSTVEWLPNEREEADWITLEVAYRVTRNRLIAAHRLERDAKAVDIVELENQINGIKTQLSSMQAMKNNSSRARELISGVRESLDTLEGGIRSHLTRMEETLQKADDAES</sequence>